<gene>
    <name evidence="2" type="primary">HaOG200685</name>
    <name evidence="2" type="ORF">B5X24_HaOG200685</name>
</gene>
<proteinExistence type="predicted"/>
<keyword evidence="1" id="KW-0472">Membrane</keyword>
<dbReference type="Proteomes" id="UP000249218">
    <property type="component" value="Unassembled WGS sequence"/>
</dbReference>
<evidence type="ECO:0000256" key="1">
    <source>
        <dbReference type="SAM" id="Phobius"/>
    </source>
</evidence>
<keyword evidence="3" id="KW-1185">Reference proteome</keyword>
<name>A0A2W1C143_HELAM</name>
<organism evidence="2 3">
    <name type="scientific">Helicoverpa armigera</name>
    <name type="common">Cotton bollworm</name>
    <name type="synonym">Heliothis armigera</name>
    <dbReference type="NCBI Taxonomy" id="29058"/>
    <lineage>
        <taxon>Eukaryota</taxon>
        <taxon>Metazoa</taxon>
        <taxon>Ecdysozoa</taxon>
        <taxon>Arthropoda</taxon>
        <taxon>Hexapoda</taxon>
        <taxon>Insecta</taxon>
        <taxon>Pterygota</taxon>
        <taxon>Neoptera</taxon>
        <taxon>Endopterygota</taxon>
        <taxon>Lepidoptera</taxon>
        <taxon>Glossata</taxon>
        <taxon>Ditrysia</taxon>
        <taxon>Noctuoidea</taxon>
        <taxon>Noctuidae</taxon>
        <taxon>Heliothinae</taxon>
        <taxon>Helicoverpa</taxon>
    </lineage>
</organism>
<feature type="transmembrane region" description="Helical" evidence="1">
    <location>
        <begin position="140"/>
        <end position="161"/>
    </location>
</feature>
<dbReference type="AlphaFoldDB" id="A0A2W1C143"/>
<feature type="transmembrane region" description="Helical" evidence="1">
    <location>
        <begin position="88"/>
        <end position="111"/>
    </location>
</feature>
<accession>A0A2W1C143</accession>
<dbReference type="EMBL" id="KZ149918">
    <property type="protein sequence ID" value="PZC77803.1"/>
    <property type="molecule type" value="Genomic_DNA"/>
</dbReference>
<reference evidence="2 3" key="1">
    <citation type="journal article" date="2017" name="BMC Biol.">
        <title>Genomic innovations, transcriptional plasticity and gene loss underlying the evolution and divergence of two highly polyphagous and invasive Helicoverpa pest species.</title>
        <authorList>
            <person name="Pearce S.L."/>
            <person name="Clarke D.F."/>
            <person name="East P.D."/>
            <person name="Elfekih S."/>
            <person name="Gordon K.H."/>
            <person name="Jermiin L.S."/>
            <person name="McGaughran A."/>
            <person name="Oakeshott J.G."/>
            <person name="Papanikolaou A."/>
            <person name="Perera O.P."/>
            <person name="Rane R.V."/>
            <person name="Richards S."/>
            <person name="Tay W.T."/>
            <person name="Walsh T.K."/>
            <person name="Anderson A."/>
            <person name="Anderson C.J."/>
            <person name="Asgari S."/>
            <person name="Board P.G."/>
            <person name="Bretschneider A."/>
            <person name="Campbell P.M."/>
            <person name="Chertemps T."/>
            <person name="Christeller J.T."/>
            <person name="Coppin C.W."/>
            <person name="Downes S.J."/>
            <person name="Duan G."/>
            <person name="Farnsworth C.A."/>
            <person name="Good R.T."/>
            <person name="Han L.B."/>
            <person name="Han Y.C."/>
            <person name="Hatje K."/>
            <person name="Horne I."/>
            <person name="Huang Y.P."/>
            <person name="Hughes D.S."/>
            <person name="Jacquin-Joly E."/>
            <person name="James W."/>
            <person name="Jhangiani S."/>
            <person name="Kollmar M."/>
            <person name="Kuwar S.S."/>
            <person name="Li S."/>
            <person name="Liu N.Y."/>
            <person name="Maibeche M.T."/>
            <person name="Miller J.R."/>
            <person name="Montagne N."/>
            <person name="Perry T."/>
            <person name="Qu J."/>
            <person name="Song S.V."/>
            <person name="Sutton G.G."/>
            <person name="Vogel H."/>
            <person name="Walenz B.P."/>
            <person name="Xu W."/>
            <person name="Zhang H.J."/>
            <person name="Zou Z."/>
            <person name="Batterham P."/>
            <person name="Edwards O.R."/>
            <person name="Feyereisen R."/>
            <person name="Gibbs R.A."/>
            <person name="Heckel D.G."/>
            <person name="McGrath A."/>
            <person name="Robin C."/>
            <person name="Scherer S.E."/>
            <person name="Worley K.C."/>
            <person name="Wu Y.D."/>
        </authorList>
    </citation>
    <scope>NUCLEOTIDE SEQUENCE [LARGE SCALE GENOMIC DNA]</scope>
    <source>
        <strain evidence="2">Harm_GR_Male_#8</strain>
        <tissue evidence="2">Whole organism</tissue>
    </source>
</reference>
<evidence type="ECO:0000313" key="2">
    <source>
        <dbReference type="EMBL" id="PZC77803.1"/>
    </source>
</evidence>
<keyword evidence="1" id="KW-0812">Transmembrane</keyword>
<protein>
    <submittedName>
        <fullName evidence="2">Uncharacterized protein</fullName>
    </submittedName>
</protein>
<sequence>MADSSRRLFELVFRNKLDEDTLMIIKPFNIFLRIFFSSKFKIRNGYITPRDKTYYILPFIFVSLFKVWTVYYVYIYNSSILNNTFRHIYFWHIFISYCIYYSLLVYCNIVNSQNNVVLILRIQEIFRSIHLKNGIRSYVIWNWITFVVLASLECFCTTIYARTMNLLSSLNSFDILLSICYDFNVACSIRLIKSLTLNLVEWSNTDK</sequence>
<keyword evidence="1" id="KW-1133">Transmembrane helix</keyword>
<feature type="transmembrane region" description="Helical" evidence="1">
    <location>
        <begin position="54"/>
        <end position="76"/>
    </location>
</feature>
<evidence type="ECO:0000313" key="3">
    <source>
        <dbReference type="Proteomes" id="UP000249218"/>
    </source>
</evidence>